<gene>
    <name evidence="1" type="ORF">KL86SPO_60049</name>
</gene>
<dbReference type="EMBL" id="FMJE01000006">
    <property type="protein sequence ID" value="SCM83087.1"/>
    <property type="molecule type" value="Genomic_DNA"/>
</dbReference>
<organism evidence="1">
    <name type="scientific">uncultured Sporomusa sp</name>
    <dbReference type="NCBI Taxonomy" id="307249"/>
    <lineage>
        <taxon>Bacteria</taxon>
        <taxon>Bacillati</taxon>
        <taxon>Bacillota</taxon>
        <taxon>Negativicutes</taxon>
        <taxon>Selenomonadales</taxon>
        <taxon>Sporomusaceae</taxon>
        <taxon>Sporomusa</taxon>
        <taxon>environmental samples</taxon>
    </lineage>
</organism>
<name>A0A212M046_9FIRM</name>
<sequence>MIGMIMVLIKVGTDVITTKMLGGQTGVESEVFGHFRSSIQAEPEFAAVGIGFTIGSVPAVVKFYITIEFEFGERGSSGRAGA</sequence>
<reference evidence="1" key="1">
    <citation type="submission" date="2016-08" db="EMBL/GenBank/DDBJ databases">
        <authorList>
            <person name="Seilhamer J.J."/>
        </authorList>
    </citation>
    <scope>NUCLEOTIDE SEQUENCE</scope>
    <source>
        <strain evidence="1">86</strain>
    </source>
</reference>
<protein>
    <submittedName>
        <fullName evidence="1">Uncharacterized protein</fullName>
    </submittedName>
</protein>
<accession>A0A212M046</accession>
<evidence type="ECO:0000313" key="1">
    <source>
        <dbReference type="EMBL" id="SCM83087.1"/>
    </source>
</evidence>
<proteinExistence type="predicted"/>
<dbReference type="AlphaFoldDB" id="A0A212M046"/>